<name>A0A1F7SHV3_9BACT</name>
<dbReference type="Proteomes" id="UP000178082">
    <property type="component" value="Unassembled WGS sequence"/>
</dbReference>
<evidence type="ECO:0000313" key="2">
    <source>
        <dbReference type="Proteomes" id="UP000178082"/>
    </source>
</evidence>
<organism evidence="1 2">
    <name type="scientific">Candidatus Schekmanbacteria bacterium RIFCSPLOWO2_12_FULL_38_15</name>
    <dbReference type="NCBI Taxonomy" id="1817883"/>
    <lineage>
        <taxon>Bacteria</taxon>
        <taxon>Candidatus Schekmaniibacteriota</taxon>
    </lineage>
</organism>
<comment type="caution">
    <text evidence="1">The sequence shown here is derived from an EMBL/GenBank/DDBJ whole genome shotgun (WGS) entry which is preliminary data.</text>
</comment>
<evidence type="ECO:0008006" key="3">
    <source>
        <dbReference type="Google" id="ProtNLM"/>
    </source>
</evidence>
<reference evidence="1 2" key="1">
    <citation type="journal article" date="2016" name="Nat. Commun.">
        <title>Thousands of microbial genomes shed light on interconnected biogeochemical processes in an aquifer system.</title>
        <authorList>
            <person name="Anantharaman K."/>
            <person name="Brown C.T."/>
            <person name="Hug L.A."/>
            <person name="Sharon I."/>
            <person name="Castelle C.J."/>
            <person name="Probst A.J."/>
            <person name="Thomas B.C."/>
            <person name="Singh A."/>
            <person name="Wilkins M.J."/>
            <person name="Karaoz U."/>
            <person name="Brodie E.L."/>
            <person name="Williams K.H."/>
            <person name="Hubbard S.S."/>
            <person name="Banfield J.F."/>
        </authorList>
    </citation>
    <scope>NUCLEOTIDE SEQUENCE [LARGE SCALE GENOMIC DNA]</scope>
</reference>
<gene>
    <name evidence="1" type="ORF">A3G31_07740</name>
</gene>
<proteinExistence type="predicted"/>
<evidence type="ECO:0000313" key="1">
    <source>
        <dbReference type="EMBL" id="OGL53386.1"/>
    </source>
</evidence>
<dbReference type="EMBL" id="MGDI01000025">
    <property type="protein sequence ID" value="OGL53386.1"/>
    <property type="molecule type" value="Genomic_DNA"/>
</dbReference>
<dbReference type="Gene3D" id="2.60.120.260">
    <property type="entry name" value="Galactose-binding domain-like"/>
    <property type="match status" value="1"/>
</dbReference>
<protein>
    <recommendedName>
        <fullName evidence="3">CBM-cenC domain-containing protein</fullName>
    </recommendedName>
</protein>
<accession>A0A1F7SHV3</accession>
<sequence>MKTLRHYHIAFVLFLTFFFLLPPLSLSGAASISTENGLTLSFASNGDLNGFKIKDNNLLRYEKTGGFYVRDMGPVPSEGFTNGGFESEKGWSLGEKWYRDWKETHEGKWSVKLEMPGSVMHNSGQLLSEKISVKPEREYLLTFSLKIKKLSGNGINLLINQYDRENKPLKELFHQVIKEPGSKEEDWFKVYHPFKTAKETSYITISFYSHKSLVILWLDSIELSIVGNSKHAKLSGEVKASGNEFLLYHGASEEKHLVVNATISGKGDFIRVDGTVEDFSGNDRALILSFQIPIEARGWTWWDDIQRKREIHEEECYNEFYTVGKDRYFSKLPLSCINNPNTSISIAVPLNMPRIFRISYCYDRGYELEFDFGLSKDTAKFPQKASFSFLIYSSDPKWGMRSALKKYYGIFPKFFEKRNEREGIWFGWLDPEKMRDPEDFGLMFDSTAVVGKSLIYDNRHKIYAFPYFEPYGIGISWSNVLDEDKHISPEIPYSKIKDRLEEIAINQEVKLFGSGVNLGKAALDSAYDDENGKLYIARYKPYLFSNPDPDLNGESYGKAILQELGYLFENPEIFYLKEKYAEKPFIDGCYIDSIVPWHWANKENYNKEQFKYADIPLVFSYKTRKPVQLSNFCNYELISHISDSMHEKGKLMLGNIWACNHTYFAHLFDIVGAGEYSSDQPDLHFHYLRSLSYQKTLSFTDRELTSPNLDIKEKEKRLKKCLAYGVFPGSYRWQKEGELELPRELYKKYIPLIQRISSAGWEPIPEASSSHPDIMVERFGPSKYRDLYFTLRNTSDSEKKITLRINTSSLDFKEGDIKNLIVEELLSGKELKSEALGNSLIVQVEISSENTKLLHISLKRRQLIKKLFEIKNELNIFSNSEISTYKTENLLTKCIAPEKNSESIIYYFDKEDGLADSRIVQMKNNSNGKIVQLRIPEFPVIPGEFYLLNLTYKASPQEITREGFLGYNFNIIYNLLKFLSSGYLPEISVRLLFLDHGNHVLDKETIYFNEFTYTDSWKDLDKYFIAPWGSKKVAIHIKIESNRTTLLLKDLRLYSRSNALESEREINHVEEIKSFIKENLISKDRNLINLINELLVILEKDNSNEADINKQLSLFREQLIQFEKMFIFMSADKSLNKNNDILRFLWRLKIINSIISP</sequence>
<dbReference type="AlphaFoldDB" id="A0A1F7SHV3"/>